<organism evidence="2 3">
    <name type="scientific">Mycena chlorophos</name>
    <name type="common">Agaric fungus</name>
    <name type="synonym">Agaricus chlorophos</name>
    <dbReference type="NCBI Taxonomy" id="658473"/>
    <lineage>
        <taxon>Eukaryota</taxon>
        <taxon>Fungi</taxon>
        <taxon>Dikarya</taxon>
        <taxon>Basidiomycota</taxon>
        <taxon>Agaricomycotina</taxon>
        <taxon>Agaricomycetes</taxon>
        <taxon>Agaricomycetidae</taxon>
        <taxon>Agaricales</taxon>
        <taxon>Marasmiineae</taxon>
        <taxon>Mycenaceae</taxon>
        <taxon>Mycena</taxon>
    </lineage>
</organism>
<evidence type="ECO:0000313" key="3">
    <source>
        <dbReference type="Proteomes" id="UP000815677"/>
    </source>
</evidence>
<dbReference type="Proteomes" id="UP000815677">
    <property type="component" value="Unassembled WGS sequence"/>
</dbReference>
<feature type="compositionally biased region" description="Basic and acidic residues" evidence="1">
    <location>
        <begin position="63"/>
        <end position="85"/>
    </location>
</feature>
<dbReference type="EMBL" id="DF845226">
    <property type="protein sequence ID" value="GAT49022.1"/>
    <property type="molecule type" value="Genomic_DNA"/>
</dbReference>
<protein>
    <submittedName>
        <fullName evidence="2">Uncharacterized protein</fullName>
    </submittedName>
</protein>
<sequence>MRYEKAVSTVNFAPPTSPGHLSVLTISQTFSRVSPGIFSTTHPRSANANACARAHRRLSRNRLKTDDNSASDDHHRHDEQHHDTT</sequence>
<name>A0ABQ0LD21_MYCCL</name>
<feature type="region of interest" description="Disordered" evidence="1">
    <location>
        <begin position="41"/>
        <end position="85"/>
    </location>
</feature>
<reference evidence="2" key="1">
    <citation type="submission" date="2014-09" db="EMBL/GenBank/DDBJ databases">
        <title>Genome sequence of the luminous mushroom Mycena chlorophos for searching fungal bioluminescence genes.</title>
        <authorList>
            <person name="Tanaka Y."/>
            <person name="Kasuga D."/>
            <person name="Oba Y."/>
            <person name="Hase S."/>
            <person name="Sato K."/>
            <person name="Oba Y."/>
            <person name="Sakakibara Y."/>
        </authorList>
    </citation>
    <scope>NUCLEOTIDE SEQUENCE</scope>
</reference>
<gene>
    <name evidence="2" type="ORF">MCHLO_06385</name>
</gene>
<feature type="compositionally biased region" description="Basic residues" evidence="1">
    <location>
        <begin position="53"/>
        <end position="62"/>
    </location>
</feature>
<accession>A0ABQ0LD21</accession>
<evidence type="ECO:0000313" key="2">
    <source>
        <dbReference type="EMBL" id="GAT49022.1"/>
    </source>
</evidence>
<proteinExistence type="predicted"/>
<evidence type="ECO:0000256" key="1">
    <source>
        <dbReference type="SAM" id="MobiDB-lite"/>
    </source>
</evidence>
<keyword evidence="3" id="KW-1185">Reference proteome</keyword>